<organism evidence="1 2">
    <name type="scientific">Microbulbifer rhizosphaerae</name>
    <dbReference type="NCBI Taxonomy" id="1562603"/>
    <lineage>
        <taxon>Bacteria</taxon>
        <taxon>Pseudomonadati</taxon>
        <taxon>Pseudomonadota</taxon>
        <taxon>Gammaproteobacteria</taxon>
        <taxon>Cellvibrionales</taxon>
        <taxon>Microbulbiferaceae</taxon>
        <taxon>Microbulbifer</taxon>
    </lineage>
</organism>
<dbReference type="Proteomes" id="UP000535937">
    <property type="component" value="Unassembled WGS sequence"/>
</dbReference>
<evidence type="ECO:0000313" key="1">
    <source>
        <dbReference type="EMBL" id="MBB3061745.1"/>
    </source>
</evidence>
<gene>
    <name evidence="1" type="ORF">FHS09_002585</name>
</gene>
<keyword evidence="2" id="KW-1185">Reference proteome</keyword>
<name>A0A7W4WCM9_9GAMM</name>
<proteinExistence type="predicted"/>
<dbReference type="AlphaFoldDB" id="A0A7W4WCM9"/>
<reference evidence="1 2" key="1">
    <citation type="submission" date="2020-08" db="EMBL/GenBank/DDBJ databases">
        <title>Genomic Encyclopedia of Type Strains, Phase III (KMG-III): the genomes of soil and plant-associated and newly described type strains.</title>
        <authorList>
            <person name="Whitman W."/>
        </authorList>
    </citation>
    <scope>NUCLEOTIDE SEQUENCE [LARGE SCALE GENOMIC DNA]</scope>
    <source>
        <strain evidence="1 2">CECT 8799</strain>
    </source>
</reference>
<dbReference type="Gene3D" id="3.40.50.450">
    <property type="match status" value="1"/>
</dbReference>
<accession>A0A7W4WCM9</accession>
<evidence type="ECO:0008006" key="3">
    <source>
        <dbReference type="Google" id="ProtNLM"/>
    </source>
</evidence>
<dbReference type="RefSeq" id="WP_183460429.1">
    <property type="nucleotide sequence ID" value="NZ_JACHWZ010000011.1"/>
</dbReference>
<dbReference type="InterPro" id="IPR024755">
    <property type="entry name" value="cpYpsA"/>
</dbReference>
<dbReference type="EMBL" id="JACHWZ010000011">
    <property type="protein sequence ID" value="MBB3061745.1"/>
    <property type="molecule type" value="Genomic_DNA"/>
</dbReference>
<sequence length="157" mass="16603">MLSKIISGGQTGADRAALDAGLETGFPIGGACPAGRMAEDGPIGDVYPLVEISGGYRQRTRKNVEESDGTAVFYKSYLKGGTELTVLLCIRLGKPHKLIDIELVSPKVAATLLVDFITASGINVLNVAGPRQSGCPEIYGYVKQAMGLVIKRSKEHP</sequence>
<comment type="caution">
    <text evidence="1">The sequence shown here is derived from an EMBL/GenBank/DDBJ whole genome shotgun (WGS) entry which is preliminary data.</text>
</comment>
<dbReference type="Pfam" id="PF12694">
    <property type="entry name" value="cpYpsA"/>
    <property type="match status" value="1"/>
</dbReference>
<protein>
    <recommendedName>
        <fullName evidence="3">Molybdenum carrier</fullName>
    </recommendedName>
</protein>
<dbReference type="SUPFAM" id="SSF102405">
    <property type="entry name" value="MCP/YpsA-like"/>
    <property type="match status" value="1"/>
</dbReference>
<evidence type="ECO:0000313" key="2">
    <source>
        <dbReference type="Proteomes" id="UP000535937"/>
    </source>
</evidence>